<sequence>MSTGSSSDDSQGEGYSIEEHSIPRSDENTEDEVTDGSEPESSSGWLSIYDGDLSLDLTGQPEPVDTSLETFKSILRPIETAQTAGYVFPWSTGAAVAPKQVHFPNVSNTVLSLESPVLGTVDINKGCFELIRLHCNRHQQLKDELDKLRKERQGLDAELLCRGDDIAYYKREIDKLKAARHD</sequence>
<feature type="compositionally biased region" description="Acidic residues" evidence="2">
    <location>
        <begin position="28"/>
        <end position="38"/>
    </location>
</feature>
<gene>
    <name evidence="3" type="ORF">PG996_007570</name>
</gene>
<evidence type="ECO:0000313" key="3">
    <source>
        <dbReference type="EMBL" id="KAK8068458.1"/>
    </source>
</evidence>
<protein>
    <submittedName>
        <fullName evidence="3">Uncharacterized protein</fullName>
    </submittedName>
</protein>
<dbReference type="EMBL" id="JAQQWM010000004">
    <property type="protein sequence ID" value="KAK8068458.1"/>
    <property type="molecule type" value="Genomic_DNA"/>
</dbReference>
<evidence type="ECO:0000313" key="4">
    <source>
        <dbReference type="Proteomes" id="UP001446871"/>
    </source>
</evidence>
<feature type="compositionally biased region" description="Basic and acidic residues" evidence="2">
    <location>
        <begin position="17"/>
        <end position="27"/>
    </location>
</feature>
<name>A0ABR1VB78_9PEZI</name>
<dbReference type="Proteomes" id="UP001446871">
    <property type="component" value="Unassembled WGS sequence"/>
</dbReference>
<feature type="coiled-coil region" evidence="1">
    <location>
        <begin position="131"/>
        <end position="158"/>
    </location>
</feature>
<reference evidence="3 4" key="1">
    <citation type="submission" date="2023-01" db="EMBL/GenBank/DDBJ databases">
        <title>Analysis of 21 Apiospora genomes using comparative genomics revels a genus with tremendous synthesis potential of carbohydrate active enzymes and secondary metabolites.</title>
        <authorList>
            <person name="Sorensen T."/>
        </authorList>
    </citation>
    <scope>NUCLEOTIDE SEQUENCE [LARGE SCALE GENOMIC DNA]</scope>
    <source>
        <strain evidence="3 4">CBS 83171</strain>
    </source>
</reference>
<keyword evidence="1" id="KW-0175">Coiled coil</keyword>
<feature type="region of interest" description="Disordered" evidence="2">
    <location>
        <begin position="1"/>
        <end position="45"/>
    </location>
</feature>
<proteinExistence type="predicted"/>
<comment type="caution">
    <text evidence="3">The sequence shown here is derived from an EMBL/GenBank/DDBJ whole genome shotgun (WGS) entry which is preliminary data.</text>
</comment>
<keyword evidence="4" id="KW-1185">Reference proteome</keyword>
<organism evidence="3 4">
    <name type="scientific">Apiospora saccharicola</name>
    <dbReference type="NCBI Taxonomy" id="335842"/>
    <lineage>
        <taxon>Eukaryota</taxon>
        <taxon>Fungi</taxon>
        <taxon>Dikarya</taxon>
        <taxon>Ascomycota</taxon>
        <taxon>Pezizomycotina</taxon>
        <taxon>Sordariomycetes</taxon>
        <taxon>Xylariomycetidae</taxon>
        <taxon>Amphisphaeriales</taxon>
        <taxon>Apiosporaceae</taxon>
        <taxon>Apiospora</taxon>
    </lineage>
</organism>
<accession>A0ABR1VB78</accession>
<evidence type="ECO:0000256" key="2">
    <source>
        <dbReference type="SAM" id="MobiDB-lite"/>
    </source>
</evidence>
<evidence type="ECO:0000256" key="1">
    <source>
        <dbReference type="SAM" id="Coils"/>
    </source>
</evidence>